<sequence length="51" mass="6151">MDDLIHKEFFTVFYIFNLSTNLNIHIIQYCRYISITISLTIIFKNILNDHT</sequence>
<dbReference type="AlphaFoldDB" id="A0A1I7WDL9"/>
<dbReference type="Proteomes" id="UP000095283">
    <property type="component" value="Unplaced"/>
</dbReference>
<keyword evidence="1" id="KW-1185">Reference proteome</keyword>
<organism evidence="1 2">
    <name type="scientific">Heterorhabditis bacteriophora</name>
    <name type="common">Entomopathogenic nematode worm</name>
    <dbReference type="NCBI Taxonomy" id="37862"/>
    <lineage>
        <taxon>Eukaryota</taxon>
        <taxon>Metazoa</taxon>
        <taxon>Ecdysozoa</taxon>
        <taxon>Nematoda</taxon>
        <taxon>Chromadorea</taxon>
        <taxon>Rhabditida</taxon>
        <taxon>Rhabditina</taxon>
        <taxon>Rhabditomorpha</taxon>
        <taxon>Strongyloidea</taxon>
        <taxon>Heterorhabditidae</taxon>
        <taxon>Heterorhabditis</taxon>
    </lineage>
</organism>
<evidence type="ECO:0000313" key="1">
    <source>
        <dbReference type="Proteomes" id="UP000095283"/>
    </source>
</evidence>
<proteinExistence type="predicted"/>
<protein>
    <submittedName>
        <fullName evidence="2">Uncharacterized protein</fullName>
    </submittedName>
</protein>
<reference evidence="2" key="1">
    <citation type="submission" date="2016-11" db="UniProtKB">
        <authorList>
            <consortium name="WormBaseParasite"/>
        </authorList>
    </citation>
    <scope>IDENTIFICATION</scope>
</reference>
<accession>A0A1I7WDL9</accession>
<evidence type="ECO:0000313" key="2">
    <source>
        <dbReference type="WBParaSite" id="Hba_03052"/>
    </source>
</evidence>
<dbReference type="WBParaSite" id="Hba_03052">
    <property type="protein sequence ID" value="Hba_03052"/>
    <property type="gene ID" value="Hba_03052"/>
</dbReference>
<name>A0A1I7WDL9_HETBA</name>